<dbReference type="EMBL" id="CM046105">
    <property type="protein sequence ID" value="KAI8434910.1"/>
    <property type="molecule type" value="Genomic_DNA"/>
</dbReference>
<keyword evidence="2" id="KW-1185">Reference proteome</keyword>
<reference evidence="1 2" key="1">
    <citation type="journal article" date="2022" name="Genome Biol. Evol.">
        <title>The Spruce Budworm Genome: Reconstructing the Evolutionary History of Antifreeze Proteins.</title>
        <authorList>
            <person name="Beliveau C."/>
            <person name="Gagne P."/>
            <person name="Picq S."/>
            <person name="Vernygora O."/>
            <person name="Keeling C.I."/>
            <person name="Pinkney K."/>
            <person name="Doucet D."/>
            <person name="Wen F."/>
            <person name="Johnston J.S."/>
            <person name="Maaroufi H."/>
            <person name="Boyle B."/>
            <person name="Laroche J."/>
            <person name="Dewar K."/>
            <person name="Juretic N."/>
            <person name="Blackburn G."/>
            <person name="Nisole A."/>
            <person name="Brunet B."/>
            <person name="Brandao M."/>
            <person name="Lumley L."/>
            <person name="Duan J."/>
            <person name="Quan G."/>
            <person name="Lucarotti C.J."/>
            <person name="Roe A.D."/>
            <person name="Sperling F.A.H."/>
            <person name="Levesque R.C."/>
            <person name="Cusson M."/>
        </authorList>
    </citation>
    <scope>NUCLEOTIDE SEQUENCE [LARGE SCALE GENOMIC DNA]</scope>
    <source>
        <strain evidence="1">Glfc:IPQL:Cfum</strain>
    </source>
</reference>
<accession>A0ACC0KFA4</accession>
<proteinExistence type="predicted"/>
<evidence type="ECO:0000313" key="2">
    <source>
        <dbReference type="Proteomes" id="UP001064048"/>
    </source>
</evidence>
<sequence>MCLKNILLICSLLTSYAESASYDQRQTGNFNVQVDLKDIHIIALMKGGKEEYVDYDYAYDYSEMTIKPQNGSTTPKPLNGATDAENDNTTIATTLFVEQTTDPIKNDSWFLQSTEPLVNSSSDTSSTEKSTIEATTALISPIPTNDKNVTASSNTDCKKGFVLNHKGDCELKLQGTGNALLKLVKLSQRLKLKRENRRNQSESV</sequence>
<protein>
    <submittedName>
        <fullName evidence="1">Uncharacterized protein</fullName>
    </submittedName>
</protein>
<dbReference type="Proteomes" id="UP001064048">
    <property type="component" value="Chromosome 5"/>
</dbReference>
<name>A0ACC0KFA4_CHOFU</name>
<organism evidence="1 2">
    <name type="scientific">Choristoneura fumiferana</name>
    <name type="common">Spruce budworm moth</name>
    <name type="synonym">Archips fumiferana</name>
    <dbReference type="NCBI Taxonomy" id="7141"/>
    <lineage>
        <taxon>Eukaryota</taxon>
        <taxon>Metazoa</taxon>
        <taxon>Ecdysozoa</taxon>
        <taxon>Arthropoda</taxon>
        <taxon>Hexapoda</taxon>
        <taxon>Insecta</taxon>
        <taxon>Pterygota</taxon>
        <taxon>Neoptera</taxon>
        <taxon>Endopterygota</taxon>
        <taxon>Lepidoptera</taxon>
        <taxon>Glossata</taxon>
        <taxon>Ditrysia</taxon>
        <taxon>Tortricoidea</taxon>
        <taxon>Tortricidae</taxon>
        <taxon>Tortricinae</taxon>
        <taxon>Choristoneura</taxon>
    </lineage>
</organism>
<comment type="caution">
    <text evidence="1">The sequence shown here is derived from an EMBL/GenBank/DDBJ whole genome shotgun (WGS) entry which is preliminary data.</text>
</comment>
<gene>
    <name evidence="1" type="ORF">MSG28_003385</name>
</gene>
<evidence type="ECO:0000313" key="1">
    <source>
        <dbReference type="EMBL" id="KAI8434910.1"/>
    </source>
</evidence>